<dbReference type="RefSeq" id="WP_193669722.1">
    <property type="nucleotide sequence ID" value="NZ_JACDTV010000010.1"/>
</dbReference>
<evidence type="ECO:0000259" key="1">
    <source>
        <dbReference type="Pfam" id="PF05448"/>
    </source>
</evidence>
<proteinExistence type="predicted"/>
<dbReference type="InterPro" id="IPR039069">
    <property type="entry name" value="CE7"/>
</dbReference>
<evidence type="ECO:0000313" key="2">
    <source>
        <dbReference type="EMBL" id="MBM7507967.1"/>
    </source>
</evidence>
<gene>
    <name evidence="2" type="ORF">JOE61_001781</name>
</gene>
<dbReference type="InterPro" id="IPR008391">
    <property type="entry name" value="AXE1_dom"/>
</dbReference>
<reference evidence="2 3" key="1">
    <citation type="submission" date="2021-01" db="EMBL/GenBank/DDBJ databases">
        <title>Sequencing the genomes of 1000 actinobacteria strains.</title>
        <authorList>
            <person name="Klenk H.-P."/>
        </authorList>
    </citation>
    <scope>NUCLEOTIDE SEQUENCE [LARGE SCALE GENOMIC DNA]</scope>
    <source>
        <strain evidence="2 3">DSM 18239</strain>
    </source>
</reference>
<protein>
    <submittedName>
        <fullName evidence="2">Cephalosporin-C deacetylase</fullName>
        <ecNumber evidence="2">3.1.1.41</ecNumber>
    </submittedName>
</protein>
<dbReference type="InterPro" id="IPR029058">
    <property type="entry name" value="AB_hydrolase_fold"/>
</dbReference>
<keyword evidence="3" id="KW-1185">Reference proteome</keyword>
<accession>A0ABS2M9U7</accession>
<feature type="domain" description="Acetyl xylan esterase" evidence="1">
    <location>
        <begin position="1"/>
        <end position="320"/>
    </location>
</feature>
<name>A0ABS2M9U7_9ACTN</name>
<dbReference type="PANTHER" id="PTHR40111:SF1">
    <property type="entry name" value="CEPHALOSPORIN-C DEACETYLASE"/>
    <property type="match status" value="1"/>
</dbReference>
<dbReference type="Proteomes" id="UP000732378">
    <property type="component" value="Unassembled WGS sequence"/>
</dbReference>
<dbReference type="PANTHER" id="PTHR40111">
    <property type="entry name" value="CEPHALOSPORIN-C DEACETYLASE"/>
    <property type="match status" value="1"/>
</dbReference>
<dbReference type="Pfam" id="PF05448">
    <property type="entry name" value="AXE1"/>
    <property type="match status" value="1"/>
</dbReference>
<comment type="caution">
    <text evidence="2">The sequence shown here is derived from an EMBL/GenBank/DDBJ whole genome shotgun (WGS) entry which is preliminary data.</text>
</comment>
<organism evidence="2 3">
    <name type="scientific">Nocardioides salarius</name>
    <dbReference type="NCBI Taxonomy" id="374513"/>
    <lineage>
        <taxon>Bacteria</taxon>
        <taxon>Bacillati</taxon>
        <taxon>Actinomycetota</taxon>
        <taxon>Actinomycetes</taxon>
        <taxon>Propionibacteriales</taxon>
        <taxon>Nocardioidaceae</taxon>
        <taxon>Nocardioides</taxon>
    </lineage>
</organism>
<keyword evidence="2" id="KW-0378">Hydrolase</keyword>
<dbReference type="EC" id="3.1.1.41" evidence="2"/>
<sequence>MPQYDLPLPELERYRSGVEAPGDLRWFWDSTISTARSCMWMPKVERISTPLELVDVYDVTFSGFGGDPVKAWYRRPAGRSDDLPVIVRYQGYTGGRGLPHQVGHWPLAGYAVLDVDSRGQGAGGGAVGDTADPHGHGPSYLGGFMTRGLDDPQDYYFRRLLTDAVLAVDVATILPGADASRICVTGVSQGGGIALAVAGLRADLAAVMSDVPFLGDVPRGMAMASAGPYLEVAAFLASHRTKVGRALATLAYVDTTVLVPWATAPALFSVALMDNVCPPSTVFAAHNAYGGPASIEVYPYNDHEGGQFHHEAVQLTWLANVLDNLAG</sequence>
<dbReference type="GO" id="GO:0047739">
    <property type="term" value="F:cephalosporin-C deacetylase activity"/>
    <property type="evidence" value="ECO:0007669"/>
    <property type="project" value="UniProtKB-EC"/>
</dbReference>
<dbReference type="Gene3D" id="3.40.50.1820">
    <property type="entry name" value="alpha/beta hydrolase"/>
    <property type="match status" value="1"/>
</dbReference>
<evidence type="ECO:0000313" key="3">
    <source>
        <dbReference type="Proteomes" id="UP000732378"/>
    </source>
</evidence>
<dbReference type="EMBL" id="JAFBBZ010000001">
    <property type="protein sequence ID" value="MBM7507967.1"/>
    <property type="molecule type" value="Genomic_DNA"/>
</dbReference>
<dbReference type="SUPFAM" id="SSF53474">
    <property type="entry name" value="alpha/beta-Hydrolases"/>
    <property type="match status" value="1"/>
</dbReference>